<keyword evidence="3" id="KW-0812">Transmembrane</keyword>
<feature type="domain" description="Tape measure protein N-terminal" evidence="4">
    <location>
        <begin position="270"/>
        <end position="445"/>
    </location>
</feature>
<feature type="transmembrane region" description="Helical" evidence="3">
    <location>
        <begin position="755"/>
        <end position="774"/>
    </location>
</feature>
<feature type="coiled-coil region" evidence="1">
    <location>
        <begin position="1704"/>
        <end position="1743"/>
    </location>
</feature>
<feature type="compositionally biased region" description="Basic and acidic residues" evidence="2">
    <location>
        <begin position="193"/>
        <end position="210"/>
    </location>
</feature>
<feature type="transmembrane region" description="Helical" evidence="3">
    <location>
        <begin position="585"/>
        <end position="604"/>
    </location>
</feature>
<feature type="compositionally biased region" description="Basic and acidic residues" evidence="2">
    <location>
        <begin position="149"/>
        <end position="171"/>
    </location>
</feature>
<protein>
    <recommendedName>
        <fullName evidence="4">Tape measure protein N-terminal domain-containing protein</fullName>
    </recommendedName>
</protein>
<dbReference type="InterPro" id="IPR023346">
    <property type="entry name" value="Lysozyme-like_dom_sf"/>
</dbReference>
<dbReference type="EMBL" id="CP011309">
    <property type="protein sequence ID" value="AKF28181.1"/>
    <property type="molecule type" value="Genomic_DNA"/>
</dbReference>
<evidence type="ECO:0000313" key="5">
    <source>
        <dbReference type="EMBL" id="AKF28181.1"/>
    </source>
</evidence>
<evidence type="ECO:0000256" key="3">
    <source>
        <dbReference type="SAM" id="Phobius"/>
    </source>
</evidence>
<feature type="region of interest" description="Disordered" evidence="2">
    <location>
        <begin position="1153"/>
        <end position="1172"/>
    </location>
</feature>
<dbReference type="Pfam" id="PF20155">
    <property type="entry name" value="TMP_3"/>
    <property type="match status" value="1"/>
</dbReference>
<proteinExistence type="predicted"/>
<accession>A0A0F6Z6Z4</accession>
<evidence type="ECO:0000256" key="2">
    <source>
        <dbReference type="SAM" id="MobiDB-lite"/>
    </source>
</evidence>
<evidence type="ECO:0000256" key="1">
    <source>
        <dbReference type="SAM" id="Coils"/>
    </source>
</evidence>
<evidence type="ECO:0000259" key="4">
    <source>
        <dbReference type="Pfam" id="PF20155"/>
    </source>
</evidence>
<keyword evidence="3" id="KW-0472">Membrane</keyword>
<dbReference type="Proteomes" id="UP000034037">
    <property type="component" value="Chromosome"/>
</dbReference>
<keyword evidence="1" id="KW-0175">Coiled coil</keyword>
<feature type="region of interest" description="Disordered" evidence="2">
    <location>
        <begin position="149"/>
        <end position="210"/>
    </location>
</feature>
<gene>
    <name evidence="5" type="ORF">YH66_11790</name>
</gene>
<sequence length="2144" mass="230206">MSVVGFASIPVIPSLDGITKDIERQLSGPLSAAAKKAGGEFESILANSAEQAAKKVELARKREVAAAAQVEAAERKIMSAKADVEAATKKVETAEKQLDVVRSQQNRKVEDAEKRLKDLRDSGKASAEQVKRAEEDLQITRGKADVAIEKQEASVETARRKVTDQTHKVESAEDDLNAARRKAKDAADNVVSAEKRLQDEQDETGKTTKSLRDRLRELGDEQDSVAEKSRGLGDKLMSGLGKVGTGALLGVGAQIGSTVTEGIGTAFSKGFSRLASIEQAQTMLEGLGNSGAQVQSIMDSAMDSVSGTAFGFGEAASMAATFSGAGIKESEELTRILSLVGDTAAITGADFTEMGSIWTKVATSQRISTEEMNQLMDRGLGVLPELQAHYGVTADEARKMVTEGKVSFEDFSEIMENMVGGSAALMGETFSGSAANMQAALGRLGAKLLDPIYSNAPAIFGAIGEGVDRLGEHMAPLIEEFSIRFGPMIEDFASRLGPWLIETIDSTAEKLKESIRWIRENEEGIKTAAVVIGVAVATWKLWSAGIAINNARILIGQKGLLGYIATTKMATAATKLLSLATKANIFGLIVTGIAAAVAGLIWFFTKTETGREMWSKFTTAIVDGWNWTTEKLGAGVQWIQDKFNSFTGWISDAWSGISSLFKGDFTAELRESFGVEEDNPLISGFLKAHEILTGIPKLITGIADILFRGEFSGMPFGLEEDSGLVNFFFKIREAVIKTGEIISAVWDGIVTVGKYAIAIIGTIVITPLILYWNSLSSAVKLGYEKLILPTFNAFATAGKWLWENALKPAFAGISAAWSFLGDALATGWAWIDENVIQAVVAGFEWLGEVVLSVFDFVAEKWQITQELFAAGWAWIDENMIQPFIAGLGWLGDKFAEVIAWIGEQWNLAQMLLAAGWLWIDGNVFQLFRDGAQWVGDKFQQVVDGIGLAWDAAKLMLHAGWLWIDQNVFSIFRLGVELMKSATETAMNGIGTAFDWLREKTASPINFVIREVYMGGIRQAWGAVARLVDVPELPEIQEIGGFAQGTARVPGARTRHDNMHMVSNDGRFGISLRGGEGVVVPEVVDGLGEKTINDLNSVGLRSGAQGVRTYMEHFGGFSNGGIIDSMIGFVSKHFPQLQMTSGWRFTDNGLHSRGQAADFSNQGQGGPSTPESRGLARAIYQNFPNQTEQLIHWKLDGWENLLSGRPFDYGSATNAQHTDHVHWGMLSPLNYDADELDLSGGGSGVFETITAMAKRLWDGFIDKVPSFDGSGIIGDLPEAFLKKTAGTAWDYIKSLADKIMSASFFTGASGAGAEQWRDLARTALARFGYGEEYLDAMVKQIDIESSGDPNAINLWDENATVRGTPSRGLLQVIEPTYRDVRNKFPDAFEGLPDDPTHPLTNLVAGIGALERDWGGPPGGRWPTRDGYHAGGLAGSGQGWLKKTAIEPEFVLAPNETKALMSWLESYRAGATDGLPTIAISAPSWESFQDVMQSASDAAFGLGNSLAGPFLDSTEEVVAALEKLEEARKKAAQGDEKITEAEKALTAAQEELEEALNGTAETSTSNSRKLEDAEEKLAEAREAQAEVANKEHKDEAARAKASASAAEKVADAEKKLARAREDEASQLEKDETKRAESIAKAEEKVAKAEQGIIDARDEAIESAEEVAKAERAVAAARLQALGRVVTATMGSISTLLDGFASLAGAMAEMAAQMTETEDQIRSLRVESAAAEIARLRAAAAMVQAETDLEEARTGGAETTRRIGDTSVEALGKALLKFRETGVLSVEMITEAVNSGTAESSERITETQEDIRQAMIAAEIAALDYLEASINAQHVTEMQRILTAQLMAQQAAMYGLGQSQFTALELLVQGIVSLVGGVAKIAGAVFTVIAAFATGGPAGILAAIAAIPVVLDGVSDIVQGATKVRDNWDEGSQAFNQLAPEAKVEIILGGMASVAPVVAGAAATWATGDVQYLLAGIDAMGKSTEIVATHMEDMVTYKFDRINSKYDEMIEAQKEATQAQLDQIAIFRSALELMASTTDQDILDQIDIDSLLDSVRGISGRDQTAELVEAEREAAVQRESTGAEVVAIREKMDTPTVVNVSIAPGTAYSADEVEAILRDMSSKIDGLQIQFDEQNSTSASVKVNARR</sequence>
<feature type="region of interest" description="Disordered" evidence="2">
    <location>
        <begin position="1552"/>
        <end position="1633"/>
    </location>
</feature>
<feature type="compositionally biased region" description="Basic and acidic residues" evidence="2">
    <location>
        <begin position="1606"/>
        <end position="1633"/>
    </location>
</feature>
<evidence type="ECO:0000313" key="6">
    <source>
        <dbReference type="Proteomes" id="UP000034037"/>
    </source>
</evidence>
<feature type="compositionally biased region" description="Polar residues" evidence="2">
    <location>
        <begin position="1157"/>
        <end position="1170"/>
    </location>
</feature>
<keyword evidence="6" id="KW-1185">Reference proteome</keyword>
<dbReference type="SUPFAM" id="SSF53955">
    <property type="entry name" value="Lysozyme-like"/>
    <property type="match status" value="1"/>
</dbReference>
<organism evidence="5 6">
    <name type="scientific">[Brevibacterium] flavum</name>
    <dbReference type="NCBI Taxonomy" id="92706"/>
    <lineage>
        <taxon>Bacteria</taxon>
        <taxon>Bacillati</taxon>
        <taxon>Actinomycetota</taxon>
        <taxon>Actinomycetes</taxon>
        <taxon>Mycobacteriales</taxon>
        <taxon>Corynebacteriaceae</taxon>
        <taxon>Corynebacterium</taxon>
    </lineage>
</organism>
<dbReference type="RefSeq" id="WP_003859199.1">
    <property type="nucleotide sequence ID" value="NZ_CP011309.1"/>
</dbReference>
<dbReference type="InterPro" id="IPR013491">
    <property type="entry name" value="Tape_meas_N"/>
</dbReference>
<feature type="compositionally biased region" description="Basic and acidic residues" evidence="2">
    <location>
        <begin position="1566"/>
        <end position="1596"/>
    </location>
</feature>
<dbReference type="PATRIC" id="fig|92706.3.peg.2472"/>
<dbReference type="NCBIfam" id="TIGR02675">
    <property type="entry name" value="tape_meas_nterm"/>
    <property type="match status" value="1"/>
</dbReference>
<keyword evidence="3" id="KW-1133">Transmembrane helix</keyword>
<dbReference type="HOGENOM" id="CLU_231873_0_0_11"/>
<name>A0A0F6Z6Z4_9CORY</name>
<dbReference type="SUPFAM" id="SSF57997">
    <property type="entry name" value="Tropomyosin"/>
    <property type="match status" value="1"/>
</dbReference>
<reference evidence="5 6" key="1">
    <citation type="submission" date="2015-04" db="EMBL/GenBank/DDBJ databases">
        <title>Complete Genome Sequence of Brevibacterium flavum ATCC 15168.</title>
        <authorList>
            <person name="Ahn J."/>
            <person name="Park G."/>
            <person name="Jeon W."/>
            <person name="Jang Y."/>
            <person name="Jang M."/>
            <person name="Lee H."/>
            <person name="Lee H."/>
        </authorList>
    </citation>
    <scope>NUCLEOTIDE SEQUENCE [LARGE SCALE GENOMIC DNA]</scope>
    <source>
        <strain evidence="5 6">ATCC 15168</strain>
    </source>
</reference>